<dbReference type="RefSeq" id="WP_124540318.1">
    <property type="nucleotide sequence ID" value="NZ_QUSW01000002.1"/>
</dbReference>
<name>A0A3N7K382_9BURK</name>
<accession>A0A3N7K382</accession>
<dbReference type="OrthoDB" id="5416084at2"/>
<dbReference type="InterPro" id="IPR011990">
    <property type="entry name" value="TPR-like_helical_dom_sf"/>
</dbReference>
<dbReference type="Pfam" id="PF07024">
    <property type="entry name" value="ImpE"/>
    <property type="match status" value="1"/>
</dbReference>
<keyword evidence="2" id="KW-1185">Reference proteome</keyword>
<dbReference type="Proteomes" id="UP000267464">
    <property type="component" value="Unassembled WGS sequence"/>
</dbReference>
<proteinExistence type="predicted"/>
<reference evidence="1 2" key="2">
    <citation type="submission" date="2018-12" db="EMBL/GenBank/DDBJ databases">
        <title>Rhizobacter gummiphilus sp. nov., a rubber-degrading bacterium isolated from the soil of a botanical garden in Japan.</title>
        <authorList>
            <person name="Shunsuke S.S."/>
        </authorList>
    </citation>
    <scope>NUCLEOTIDE SEQUENCE [LARGE SCALE GENOMIC DNA]</scope>
    <source>
        <strain evidence="1 2">S-16</strain>
    </source>
</reference>
<dbReference type="Gene3D" id="1.25.40.10">
    <property type="entry name" value="Tetratricopeptide repeat domain"/>
    <property type="match status" value="1"/>
</dbReference>
<dbReference type="SUPFAM" id="SSF144059">
    <property type="entry name" value="ImpE-like"/>
    <property type="match status" value="1"/>
</dbReference>
<comment type="caution">
    <text evidence="1">The sequence shown here is derived from an EMBL/GenBank/DDBJ whole genome shotgun (WGS) entry which is preliminary data.</text>
</comment>
<gene>
    <name evidence="1" type="ORF">DZC73_11330</name>
</gene>
<reference evidence="1 2" key="1">
    <citation type="submission" date="2018-08" db="EMBL/GenBank/DDBJ databases">
        <authorList>
            <person name="Khan S.A."/>
            <person name="Jeon C.O."/>
            <person name="Chun B.H."/>
            <person name="Jeong S.E."/>
        </authorList>
    </citation>
    <scope>NUCLEOTIDE SEQUENCE [LARGE SCALE GENOMIC DNA]</scope>
    <source>
        <strain evidence="1 2">S-16</strain>
    </source>
</reference>
<organism evidence="1 2">
    <name type="scientific">Piscinibacter terrae</name>
    <dbReference type="NCBI Taxonomy" id="2496871"/>
    <lineage>
        <taxon>Bacteria</taxon>
        <taxon>Pseudomonadati</taxon>
        <taxon>Pseudomonadota</taxon>
        <taxon>Betaproteobacteria</taxon>
        <taxon>Burkholderiales</taxon>
        <taxon>Sphaerotilaceae</taxon>
        <taxon>Piscinibacter</taxon>
    </lineage>
</organism>
<dbReference type="PIRSF" id="PIRSF029288">
    <property type="entry name" value="SciE_ImpE"/>
    <property type="match status" value="1"/>
</dbReference>
<sequence>MNTPEEFLAAGDPHSALELLHRQVRERPADAKLRVFLFQLLCVLGQWQRALNQLQVCGEMDAGTLPMVNTYREALHCEAVREAVFAGNTTPMVFGQPQVWLASLAEALQAQARGDDELASRLRQGAFEMAPATSGSIDGIGFEWIADADSRLGPVLEVIINGKYGWMPFASLTSVMIDPPSDLRDLVWAPAHLHFANGGETVALIPTRYCGTGEQRDAALQMSRKTEWLPIGDEQYRGLGQRVLSTDAQEVGVLEVREIKLLTQPSADPVH</sequence>
<dbReference type="Pfam" id="PF14559">
    <property type="entry name" value="TPR_19"/>
    <property type="match status" value="1"/>
</dbReference>
<protein>
    <submittedName>
        <fullName evidence="1">Virulence protein SciE type</fullName>
    </submittedName>
</protein>
<dbReference type="AlphaFoldDB" id="A0A3N7K382"/>
<evidence type="ECO:0000313" key="2">
    <source>
        <dbReference type="Proteomes" id="UP000267464"/>
    </source>
</evidence>
<dbReference type="InterPro" id="IPR009211">
    <property type="entry name" value="TagJ"/>
</dbReference>
<dbReference type="EMBL" id="QUSW01000002">
    <property type="protein sequence ID" value="RQP25405.1"/>
    <property type="molecule type" value="Genomic_DNA"/>
</dbReference>
<evidence type="ECO:0000313" key="1">
    <source>
        <dbReference type="EMBL" id="RQP25405.1"/>
    </source>
</evidence>